<keyword evidence="5 7" id="KW-0408">Iron</keyword>
<accession>A0A1Y5F7C9</accession>
<dbReference type="InterPro" id="IPR017972">
    <property type="entry name" value="Cyt_P450_CS"/>
</dbReference>
<dbReference type="Pfam" id="PF00067">
    <property type="entry name" value="p450"/>
    <property type="match status" value="1"/>
</dbReference>
<dbReference type="InterPro" id="IPR001128">
    <property type="entry name" value="Cyt_P450"/>
</dbReference>
<evidence type="ECO:0000256" key="5">
    <source>
        <dbReference type="ARBA" id="ARBA00023004"/>
    </source>
</evidence>
<organism evidence="9 10">
    <name type="scientific">Halobacteriovorax marinus</name>
    <dbReference type="NCBI Taxonomy" id="97084"/>
    <lineage>
        <taxon>Bacteria</taxon>
        <taxon>Pseudomonadati</taxon>
        <taxon>Bdellovibrionota</taxon>
        <taxon>Bacteriovoracia</taxon>
        <taxon>Bacteriovoracales</taxon>
        <taxon>Halobacteriovoraceae</taxon>
        <taxon>Halobacteriovorax</taxon>
    </lineage>
</organism>
<dbReference type="PRINTS" id="PR00463">
    <property type="entry name" value="EP450I"/>
</dbReference>
<gene>
    <name evidence="9" type="ORF">A9Q84_18120</name>
</gene>
<protein>
    <recommendedName>
        <fullName evidence="11">Cytochrome P450</fullName>
    </recommendedName>
</protein>
<dbReference type="GO" id="GO:0004497">
    <property type="term" value="F:monooxygenase activity"/>
    <property type="evidence" value="ECO:0007669"/>
    <property type="project" value="UniProtKB-KW"/>
</dbReference>
<keyword evidence="2 7" id="KW-0349">Heme</keyword>
<dbReference type="PANTHER" id="PTHR24291">
    <property type="entry name" value="CYTOCHROME P450 FAMILY 4"/>
    <property type="match status" value="1"/>
</dbReference>
<dbReference type="InterPro" id="IPR002401">
    <property type="entry name" value="Cyt_P450_E_grp-I"/>
</dbReference>
<dbReference type="Proteomes" id="UP000196531">
    <property type="component" value="Unassembled WGS sequence"/>
</dbReference>
<comment type="cofactor">
    <cofactor evidence="7">
        <name>heme</name>
        <dbReference type="ChEBI" id="CHEBI:30413"/>
    </cofactor>
</comment>
<keyword evidence="6 8" id="KW-0503">Monooxygenase</keyword>
<evidence type="ECO:0000313" key="9">
    <source>
        <dbReference type="EMBL" id="OUR94219.1"/>
    </source>
</evidence>
<dbReference type="InterPro" id="IPR036396">
    <property type="entry name" value="Cyt_P450_sf"/>
</dbReference>
<comment type="caution">
    <text evidence="9">The sequence shown here is derived from an EMBL/GenBank/DDBJ whole genome shotgun (WGS) entry which is preliminary data.</text>
</comment>
<dbReference type="GO" id="GO:0005506">
    <property type="term" value="F:iron ion binding"/>
    <property type="evidence" value="ECO:0007669"/>
    <property type="project" value="InterPro"/>
</dbReference>
<dbReference type="PANTHER" id="PTHR24291:SF50">
    <property type="entry name" value="BIFUNCTIONAL ALBAFLAVENONE MONOOXYGENASE_TERPENE SYNTHASE"/>
    <property type="match status" value="1"/>
</dbReference>
<evidence type="ECO:0000256" key="4">
    <source>
        <dbReference type="ARBA" id="ARBA00023002"/>
    </source>
</evidence>
<evidence type="ECO:0008006" key="11">
    <source>
        <dbReference type="Google" id="ProtNLM"/>
    </source>
</evidence>
<sequence length="450" mass="51525">MNTTPTPKQNLIFGNALQFKPKDFHLALRKWADELGGVYKFRIITKDMYVVSSPAEIEYLLTNRPKKFSRSSKLSSILNEVSLNGLFTAEGSSWAKQKRLMTSSFSNKQLTTYFPKLELITNRLISHIKMNTTRLDMRNLFTRYTIDVTSSFSFGDDVNTIENSDKMSVKHLNFIFEVIGERVTKPFPTWRYIKTKKDRKLIESVSYIKNYVTEYIDKANKRMESTAVGSAPTNILEAMILAGRQEDHPFTNEELFGNVITLLLAGEDTTANVLSWCFFYLSQNPAILKELRESLAHLGKVSSMESLEDLPFLESVINETMRLKPVAPFLILENLEDTELSGHKISKNSTIVANISYNHFNSTYFESPYSFKPSRWLEQKNQNTDKVFIPFGSGARLCIGKKLSLLEMKLAIVEIVRSFDFKLDCAADEICEEFNFTLNPNKLPMIFSPL</sequence>
<proteinExistence type="inferred from homology"/>
<dbReference type="AlphaFoldDB" id="A0A1Y5F7C9"/>
<dbReference type="InterPro" id="IPR050196">
    <property type="entry name" value="Cytochrome_P450_Monoox"/>
</dbReference>
<dbReference type="GO" id="GO:0016705">
    <property type="term" value="F:oxidoreductase activity, acting on paired donors, with incorporation or reduction of molecular oxygen"/>
    <property type="evidence" value="ECO:0007669"/>
    <property type="project" value="InterPro"/>
</dbReference>
<evidence type="ECO:0000313" key="10">
    <source>
        <dbReference type="Proteomes" id="UP000196531"/>
    </source>
</evidence>
<evidence type="ECO:0000256" key="1">
    <source>
        <dbReference type="ARBA" id="ARBA00010617"/>
    </source>
</evidence>
<dbReference type="GO" id="GO:0020037">
    <property type="term" value="F:heme binding"/>
    <property type="evidence" value="ECO:0007669"/>
    <property type="project" value="InterPro"/>
</dbReference>
<dbReference type="SUPFAM" id="SSF48264">
    <property type="entry name" value="Cytochrome P450"/>
    <property type="match status" value="1"/>
</dbReference>
<evidence type="ECO:0000256" key="7">
    <source>
        <dbReference type="PIRSR" id="PIRSR602401-1"/>
    </source>
</evidence>
<evidence type="ECO:0000256" key="2">
    <source>
        <dbReference type="ARBA" id="ARBA00022617"/>
    </source>
</evidence>
<dbReference type="Gene3D" id="1.10.630.10">
    <property type="entry name" value="Cytochrome P450"/>
    <property type="match status" value="1"/>
</dbReference>
<evidence type="ECO:0000256" key="6">
    <source>
        <dbReference type="ARBA" id="ARBA00023033"/>
    </source>
</evidence>
<reference evidence="10" key="1">
    <citation type="journal article" date="2017" name="Proc. Natl. Acad. Sci. U.S.A.">
        <title>Simulation of Deepwater Horizon oil plume reveals substrate specialization within a complex community of hydrocarbon-degraders.</title>
        <authorList>
            <person name="Hu P."/>
            <person name="Dubinsky E.A."/>
            <person name="Probst A.J."/>
            <person name="Wang J."/>
            <person name="Sieber C.M.K."/>
            <person name="Tom L.M."/>
            <person name="Gardinali P."/>
            <person name="Banfield J.F."/>
            <person name="Atlas R.M."/>
            <person name="Andersen G.L."/>
        </authorList>
    </citation>
    <scope>NUCLEOTIDE SEQUENCE [LARGE SCALE GENOMIC DNA]</scope>
</reference>
<comment type="similarity">
    <text evidence="1 8">Belongs to the cytochrome P450 family.</text>
</comment>
<evidence type="ECO:0000256" key="3">
    <source>
        <dbReference type="ARBA" id="ARBA00022723"/>
    </source>
</evidence>
<evidence type="ECO:0000256" key="8">
    <source>
        <dbReference type="RuleBase" id="RU000461"/>
    </source>
</evidence>
<dbReference type="PROSITE" id="PS00086">
    <property type="entry name" value="CYTOCHROME_P450"/>
    <property type="match status" value="1"/>
</dbReference>
<feature type="binding site" description="axial binding residue" evidence="7">
    <location>
        <position position="398"/>
    </location>
    <ligand>
        <name>heme</name>
        <dbReference type="ChEBI" id="CHEBI:30413"/>
    </ligand>
    <ligandPart>
        <name>Fe</name>
        <dbReference type="ChEBI" id="CHEBI:18248"/>
    </ligandPart>
</feature>
<dbReference type="PRINTS" id="PR00385">
    <property type="entry name" value="P450"/>
</dbReference>
<keyword evidence="3 7" id="KW-0479">Metal-binding</keyword>
<keyword evidence="4 8" id="KW-0560">Oxidoreductase</keyword>
<name>A0A1Y5F7C9_9BACT</name>
<dbReference type="EMBL" id="MAAO01000011">
    <property type="protein sequence ID" value="OUR94219.1"/>
    <property type="molecule type" value="Genomic_DNA"/>
</dbReference>